<dbReference type="KEGG" id="camu:CA2015_1939"/>
<keyword evidence="3 6" id="KW-0378">Hydrolase</keyword>
<dbReference type="AlphaFoldDB" id="A0A0H4PA76"/>
<evidence type="ECO:0000256" key="2">
    <source>
        <dbReference type="ARBA" id="ARBA00012782"/>
    </source>
</evidence>
<comment type="similarity">
    <text evidence="1 6">Belongs to the metallo-dependent hydrolases superfamily. Adenine deaminase family.</text>
</comment>
<keyword evidence="4 6" id="KW-0464">Manganese</keyword>
<dbReference type="RefSeq" id="WP_048641705.1">
    <property type="nucleotide sequence ID" value="NZ_CP012040.1"/>
</dbReference>
<accession>A0A0H4PA76</accession>
<evidence type="ECO:0000256" key="4">
    <source>
        <dbReference type="ARBA" id="ARBA00023211"/>
    </source>
</evidence>
<feature type="domain" description="Adenine deaminase C-terminal" evidence="8">
    <location>
        <begin position="371"/>
        <end position="535"/>
    </location>
</feature>
<dbReference type="PANTHER" id="PTHR11113">
    <property type="entry name" value="N-ACETYLGLUCOSAMINE-6-PHOSPHATE DEACETYLASE"/>
    <property type="match status" value="1"/>
</dbReference>
<evidence type="ECO:0000259" key="8">
    <source>
        <dbReference type="Pfam" id="PF13382"/>
    </source>
</evidence>
<dbReference type="PANTHER" id="PTHR11113:SF2">
    <property type="entry name" value="ADENINE DEAMINASE"/>
    <property type="match status" value="1"/>
</dbReference>
<keyword evidence="10" id="KW-1185">Reference proteome</keyword>
<dbReference type="SUPFAM" id="SSF51338">
    <property type="entry name" value="Composite domain of metallo-dependent hydrolases"/>
    <property type="match status" value="1"/>
</dbReference>
<organism evidence="9 10">
    <name type="scientific">Cyclobacterium amurskyense</name>
    <dbReference type="NCBI Taxonomy" id="320787"/>
    <lineage>
        <taxon>Bacteria</taxon>
        <taxon>Pseudomonadati</taxon>
        <taxon>Bacteroidota</taxon>
        <taxon>Cytophagia</taxon>
        <taxon>Cytophagales</taxon>
        <taxon>Cyclobacteriaceae</taxon>
        <taxon>Cyclobacterium</taxon>
    </lineage>
</organism>
<dbReference type="Gene3D" id="3.20.20.140">
    <property type="entry name" value="Metal-dependent hydrolases"/>
    <property type="match status" value="1"/>
</dbReference>
<evidence type="ECO:0000313" key="9">
    <source>
        <dbReference type="EMBL" id="AKP51366.1"/>
    </source>
</evidence>
<evidence type="ECO:0000256" key="6">
    <source>
        <dbReference type="HAMAP-Rule" id="MF_01518"/>
    </source>
</evidence>
<dbReference type="InterPro" id="IPR006680">
    <property type="entry name" value="Amidohydro-rel"/>
</dbReference>
<reference evidence="9 10" key="1">
    <citation type="submission" date="2015-07" db="EMBL/GenBank/DDBJ databases">
        <authorList>
            <person name="Kim K.M."/>
        </authorList>
    </citation>
    <scope>NUCLEOTIDE SEQUENCE [LARGE SCALE GENOMIC DNA]</scope>
    <source>
        <strain evidence="9 10">KCTC 12363</strain>
    </source>
</reference>
<name>A0A0H4PA76_9BACT</name>
<protein>
    <recommendedName>
        <fullName evidence="2 6">Adenine deaminase</fullName>
        <shortName evidence="6">Adenase</shortName>
        <shortName evidence="6">Adenine aminase</shortName>
        <ecNumber evidence="2 6">3.5.4.2</ecNumber>
    </recommendedName>
</protein>
<comment type="cofactor">
    <cofactor evidence="6">
        <name>Mn(2+)</name>
        <dbReference type="ChEBI" id="CHEBI:29035"/>
    </cofactor>
</comment>
<dbReference type="CDD" id="cd01295">
    <property type="entry name" value="AdeC"/>
    <property type="match status" value="1"/>
</dbReference>
<dbReference type="STRING" id="320787.CA2015_1939"/>
<proteinExistence type="inferred from homology"/>
<sequence length="549" mass="59957">MSSAFMVRGKFVDIENRKIFPVEILVSEGKIVNLNQVSSAPNRYIFPGFIDSHVHIESSLLIPSEFARLATLHGTVATVSDPHEIANVCGLEGVEFMIKNGNQTPFKFFFGAPSCVPATSFETAGAVIDSDAIATLLKRNDIHYLAEMMNWPGVLSGDEEVKKKIAWAKKLNKPVDGHAPGLTGVNAEKYIKAGMSTDHECVYLEEARHKAKLGMKIAIREGSAAKNFDALIDLLDEYPDQIMFCSDDKHPDSLLEGHINQLAARAVRKGKDLFQVLRACCITPVKHYNLDVGLLKPNDAADFIVVEDLINFNVLETYISGELVAKEGNTKISPVTCSPINNFNTNKVKAKDFELIHEGGKAKVIQALDSQLITSTLMTEVPSLDGKVVPDLEKDILKIAVINRYQPNSKPAVALVKNFGLQNGAIGSSVAHDSHNIIVVGTSDEQMARAANLIIENKGGLSVVNLRESFVLGLKIAGLMSDADGFVVAKDYIDIDIKAKELGCTLLSPYMTLSFMALLVIPQIKLSDKGLFDCDFFMFTNVFGQEKGI</sequence>
<evidence type="ECO:0000256" key="1">
    <source>
        <dbReference type="ARBA" id="ARBA00006773"/>
    </source>
</evidence>
<dbReference type="OrthoDB" id="9775607at2"/>
<dbReference type="InterPro" id="IPR026912">
    <property type="entry name" value="Adenine_deam_C"/>
</dbReference>
<gene>
    <name evidence="6" type="primary">ade</name>
    <name evidence="9" type="ORF">CA2015_1939</name>
</gene>
<dbReference type="EC" id="3.5.4.2" evidence="2 6"/>
<evidence type="ECO:0000256" key="3">
    <source>
        <dbReference type="ARBA" id="ARBA00022801"/>
    </source>
</evidence>
<dbReference type="InterPro" id="IPR011059">
    <property type="entry name" value="Metal-dep_hydrolase_composite"/>
</dbReference>
<dbReference type="SUPFAM" id="SSF51556">
    <property type="entry name" value="Metallo-dependent hydrolases"/>
    <property type="match status" value="1"/>
</dbReference>
<evidence type="ECO:0000313" key="10">
    <source>
        <dbReference type="Proteomes" id="UP000036520"/>
    </source>
</evidence>
<dbReference type="NCBIfam" id="TIGR01178">
    <property type="entry name" value="ade"/>
    <property type="match status" value="1"/>
</dbReference>
<dbReference type="Proteomes" id="UP000036520">
    <property type="component" value="Chromosome"/>
</dbReference>
<dbReference type="Pfam" id="PF13382">
    <property type="entry name" value="Adenine_deam_C"/>
    <property type="match status" value="1"/>
</dbReference>
<dbReference type="HAMAP" id="MF_01518">
    <property type="entry name" value="Adenine_deamin"/>
    <property type="match status" value="1"/>
</dbReference>
<dbReference type="GO" id="GO:0000034">
    <property type="term" value="F:adenine deaminase activity"/>
    <property type="evidence" value="ECO:0007669"/>
    <property type="project" value="UniProtKB-UniRule"/>
</dbReference>
<dbReference type="PATRIC" id="fig|320787.5.peg.2139"/>
<dbReference type="GO" id="GO:0006146">
    <property type="term" value="P:adenine catabolic process"/>
    <property type="evidence" value="ECO:0007669"/>
    <property type="project" value="InterPro"/>
</dbReference>
<feature type="domain" description="Amidohydrolase-related" evidence="7">
    <location>
        <begin position="44"/>
        <end position="324"/>
    </location>
</feature>
<dbReference type="EMBL" id="CP012040">
    <property type="protein sequence ID" value="AKP51366.1"/>
    <property type="molecule type" value="Genomic_DNA"/>
</dbReference>
<dbReference type="InterPro" id="IPR006679">
    <property type="entry name" value="Adenine_deam"/>
</dbReference>
<dbReference type="InterPro" id="IPR032466">
    <property type="entry name" value="Metal_Hydrolase"/>
</dbReference>
<dbReference type="Pfam" id="PF01979">
    <property type="entry name" value="Amidohydro_1"/>
    <property type="match status" value="1"/>
</dbReference>
<comment type="catalytic activity">
    <reaction evidence="5 6">
        <text>adenine + H2O + H(+) = hypoxanthine + NH4(+)</text>
        <dbReference type="Rhea" id="RHEA:23688"/>
        <dbReference type="ChEBI" id="CHEBI:15377"/>
        <dbReference type="ChEBI" id="CHEBI:15378"/>
        <dbReference type="ChEBI" id="CHEBI:16708"/>
        <dbReference type="ChEBI" id="CHEBI:17368"/>
        <dbReference type="ChEBI" id="CHEBI:28938"/>
        <dbReference type="EC" id="3.5.4.2"/>
    </reaction>
</comment>
<evidence type="ECO:0000256" key="5">
    <source>
        <dbReference type="ARBA" id="ARBA00047720"/>
    </source>
</evidence>
<evidence type="ECO:0000259" key="7">
    <source>
        <dbReference type="Pfam" id="PF01979"/>
    </source>
</evidence>